<dbReference type="EMBL" id="LCWF01000233">
    <property type="protein sequence ID" value="KKY14282.1"/>
    <property type="molecule type" value="Genomic_DNA"/>
</dbReference>
<dbReference type="InterPro" id="IPR036625">
    <property type="entry name" value="E3-bd_dom_sf"/>
</dbReference>
<feature type="region of interest" description="Disordered" evidence="4">
    <location>
        <begin position="56"/>
        <end position="141"/>
    </location>
</feature>
<evidence type="ECO:0000256" key="4">
    <source>
        <dbReference type="SAM" id="MobiDB-lite"/>
    </source>
</evidence>
<dbReference type="Pfam" id="PF00364">
    <property type="entry name" value="Biotin_lipoyl"/>
    <property type="match status" value="1"/>
</dbReference>
<evidence type="ECO:0000256" key="3">
    <source>
        <dbReference type="ARBA" id="ARBA00022946"/>
    </source>
</evidence>
<dbReference type="InterPro" id="IPR011053">
    <property type="entry name" value="Single_hybrid_motif"/>
</dbReference>
<reference evidence="7 8" key="2">
    <citation type="submission" date="2015-05" db="EMBL/GenBank/DDBJ databases">
        <authorList>
            <person name="Morales-Cruz A."/>
            <person name="Amrine K.C."/>
            <person name="Cantu D."/>
        </authorList>
    </citation>
    <scope>NUCLEOTIDE SEQUENCE [LARGE SCALE GENOMIC DNA]</scope>
    <source>
        <strain evidence="7">UCRPC4</strain>
    </source>
</reference>
<dbReference type="FunFam" id="2.40.50.100:FF:000010">
    <property type="entry name" value="Acetyltransferase component of pyruvate dehydrogenase complex"/>
    <property type="match status" value="1"/>
</dbReference>
<dbReference type="GO" id="GO:0045254">
    <property type="term" value="C:pyruvate dehydrogenase complex"/>
    <property type="evidence" value="ECO:0007669"/>
    <property type="project" value="InterPro"/>
</dbReference>
<dbReference type="AlphaFoldDB" id="A0A0G2DTJ1"/>
<dbReference type="CDD" id="cd06849">
    <property type="entry name" value="lipoyl_domain"/>
    <property type="match status" value="1"/>
</dbReference>
<dbReference type="InterPro" id="IPR004167">
    <property type="entry name" value="PSBD"/>
</dbReference>
<keyword evidence="7" id="KW-0670">Pyruvate</keyword>
<feature type="compositionally biased region" description="Basic and acidic residues" evidence="4">
    <location>
        <begin position="77"/>
        <end position="119"/>
    </location>
</feature>
<evidence type="ECO:0000256" key="1">
    <source>
        <dbReference type="ARBA" id="ARBA00007317"/>
    </source>
</evidence>
<keyword evidence="3" id="KW-0809">Transit peptide</keyword>
<dbReference type="InterPro" id="IPR045257">
    <property type="entry name" value="E2/Pdx1"/>
</dbReference>
<dbReference type="OrthoDB" id="202158at2759"/>
<evidence type="ECO:0000256" key="2">
    <source>
        <dbReference type="ARBA" id="ARBA00022823"/>
    </source>
</evidence>
<gene>
    <name evidence="7" type="ORF">UCRPC4_g06815</name>
</gene>
<dbReference type="GO" id="GO:0004742">
    <property type="term" value="F:dihydrolipoyllysine-residue acetyltransferase activity"/>
    <property type="evidence" value="ECO:0007669"/>
    <property type="project" value="TreeGrafter"/>
</dbReference>
<dbReference type="InterPro" id="IPR000089">
    <property type="entry name" value="Biotin_lipoyl"/>
</dbReference>
<evidence type="ECO:0000259" key="5">
    <source>
        <dbReference type="PROSITE" id="PS50968"/>
    </source>
</evidence>
<evidence type="ECO:0000259" key="6">
    <source>
        <dbReference type="PROSITE" id="PS51826"/>
    </source>
</evidence>
<dbReference type="Proteomes" id="UP000053317">
    <property type="component" value="Unassembled WGS sequence"/>
</dbReference>
<organism evidence="7 8">
    <name type="scientific">Phaeomoniella chlamydospora</name>
    <name type="common">Phaeoacremonium chlamydosporum</name>
    <dbReference type="NCBI Taxonomy" id="158046"/>
    <lineage>
        <taxon>Eukaryota</taxon>
        <taxon>Fungi</taxon>
        <taxon>Dikarya</taxon>
        <taxon>Ascomycota</taxon>
        <taxon>Pezizomycotina</taxon>
        <taxon>Eurotiomycetes</taxon>
        <taxon>Chaetothyriomycetidae</taxon>
        <taxon>Phaeomoniellales</taxon>
        <taxon>Phaeomoniellaceae</taxon>
        <taxon>Phaeomoniella</taxon>
    </lineage>
</organism>
<feature type="domain" description="Peripheral subunit-binding (PSBD)" evidence="6">
    <location>
        <begin position="143"/>
        <end position="183"/>
    </location>
</feature>
<dbReference type="InterPro" id="IPR003016">
    <property type="entry name" value="2-oxoA_DH_lipoyl-BS"/>
</dbReference>
<reference evidence="7 8" key="1">
    <citation type="submission" date="2015-05" db="EMBL/GenBank/DDBJ databases">
        <title>Distinctive expansion of gene families associated with plant cell wall degradation and secondary metabolism in the genomes of grapevine trunk pathogens.</title>
        <authorList>
            <person name="Lawrence D.P."/>
            <person name="Travadon R."/>
            <person name="Rolshausen P.E."/>
            <person name="Baumgartner K."/>
        </authorList>
    </citation>
    <scope>NUCLEOTIDE SEQUENCE [LARGE SCALE GENOMIC DNA]</scope>
    <source>
        <strain evidence="7">UCRPC4</strain>
    </source>
</reference>
<keyword evidence="2" id="KW-0450">Lipoyl</keyword>
<dbReference type="PANTHER" id="PTHR23151:SF82">
    <property type="entry name" value="PYRUVATE DEHYDROGENASE COMPLEX PROTEIN X COMPONENT, MITOCHONDRIAL"/>
    <property type="match status" value="1"/>
</dbReference>
<dbReference type="PROSITE" id="PS00189">
    <property type="entry name" value="LIPOYL"/>
    <property type="match status" value="1"/>
</dbReference>
<name>A0A0G2DTJ1_PHACM</name>
<accession>A0A0G2DTJ1</accession>
<sequence length="408" mass="43507">MPALSPTMTEGNIATWKVKEGDSFQAGDILLEIETDKATMDVEAQDPGVMVKIFKSDGEKSVQVGTRIAVIGEEGDDPKSLDIPEDDSKPMSKSEEAPKEEQQTSGGEEKAVQAQKDEGSSPPGKSSAAASAPQGPGQNKKYPLYPSVIALIHEKHIPESEISKITATGPQGRLLKGDVLAYLGTIPSDYSSKQSQRITHMGHLDLSNIKILEKAPPKPAETAAPQALAPTPELPAITEVSLPISLSAVLATQKRIEDTIRVTIPLSTFLARATELANTDLPRTKESMETDADDLFNSILGLDVLNPKTSHGAFIPQITAFPSTSTPKPKKVASSSTKQPDIIDILSGKTKTTKSKPSTTFASPVSTSTAGAVNLFSLIVPKEDEKRAKVFLERVKTVLQSEPGKLVL</sequence>
<dbReference type="Pfam" id="PF02817">
    <property type="entry name" value="E3_binding"/>
    <property type="match status" value="1"/>
</dbReference>
<comment type="caution">
    <text evidence="7">The sequence shown here is derived from an EMBL/GenBank/DDBJ whole genome shotgun (WGS) entry which is preliminary data.</text>
</comment>
<dbReference type="PANTHER" id="PTHR23151">
    <property type="entry name" value="DIHYDROLIPOAMIDE ACETYL/SUCCINYL-TRANSFERASE-RELATED"/>
    <property type="match status" value="1"/>
</dbReference>
<dbReference type="SUPFAM" id="SSF51230">
    <property type="entry name" value="Single hybrid motif"/>
    <property type="match status" value="1"/>
</dbReference>
<feature type="domain" description="Lipoyl-binding" evidence="5">
    <location>
        <begin position="1"/>
        <end position="72"/>
    </location>
</feature>
<proteinExistence type="inferred from homology"/>
<dbReference type="PROSITE" id="PS50968">
    <property type="entry name" value="BIOTINYL_LIPOYL"/>
    <property type="match status" value="1"/>
</dbReference>
<dbReference type="GO" id="GO:0006086">
    <property type="term" value="P:pyruvate decarboxylation to acetyl-CoA"/>
    <property type="evidence" value="ECO:0007669"/>
    <property type="project" value="InterPro"/>
</dbReference>
<dbReference type="Gene3D" id="4.10.320.10">
    <property type="entry name" value="E3-binding domain"/>
    <property type="match status" value="1"/>
</dbReference>
<feature type="compositionally biased region" description="Low complexity" evidence="4">
    <location>
        <begin position="120"/>
        <end position="138"/>
    </location>
</feature>
<comment type="similarity">
    <text evidence="1">Belongs to the 2-oxoacid dehydrogenase family.</text>
</comment>
<evidence type="ECO:0000313" key="8">
    <source>
        <dbReference type="Proteomes" id="UP000053317"/>
    </source>
</evidence>
<dbReference type="PROSITE" id="PS51826">
    <property type="entry name" value="PSBD"/>
    <property type="match status" value="1"/>
</dbReference>
<dbReference type="Gene3D" id="2.40.50.100">
    <property type="match status" value="1"/>
</dbReference>
<keyword evidence="8" id="KW-1185">Reference proteome</keyword>
<evidence type="ECO:0000313" key="7">
    <source>
        <dbReference type="EMBL" id="KKY14282.1"/>
    </source>
</evidence>
<protein>
    <submittedName>
        <fullName evidence="7">Putative pyruvate dehydrogenase protein x component</fullName>
    </submittedName>
</protein>
<dbReference type="SUPFAM" id="SSF47005">
    <property type="entry name" value="Peripheral subunit-binding domain of 2-oxo acid dehydrogenase complex"/>
    <property type="match status" value="1"/>
</dbReference>